<name>A0A3Q8WUH1_9ACTO</name>
<evidence type="ECO:0000256" key="2">
    <source>
        <dbReference type="SAM" id="Phobius"/>
    </source>
</evidence>
<keyword evidence="4" id="KW-1185">Reference proteome</keyword>
<evidence type="ECO:0000256" key="1">
    <source>
        <dbReference type="SAM" id="MobiDB-lite"/>
    </source>
</evidence>
<gene>
    <name evidence="3" type="ORF">EJO69_10105</name>
</gene>
<organism evidence="3 4">
    <name type="scientific">Flaviflexus salsibiostraticola</name>
    <dbReference type="NCBI Taxonomy" id="1282737"/>
    <lineage>
        <taxon>Bacteria</taxon>
        <taxon>Bacillati</taxon>
        <taxon>Actinomycetota</taxon>
        <taxon>Actinomycetes</taxon>
        <taxon>Actinomycetales</taxon>
        <taxon>Actinomycetaceae</taxon>
        <taxon>Flaviflexus</taxon>
    </lineage>
</organism>
<proteinExistence type="predicted"/>
<dbReference type="RefSeq" id="WP_126041513.1">
    <property type="nucleotide sequence ID" value="NZ_CP034438.1"/>
</dbReference>
<keyword evidence="2" id="KW-0812">Transmembrane</keyword>
<feature type="transmembrane region" description="Helical" evidence="2">
    <location>
        <begin position="31"/>
        <end position="52"/>
    </location>
</feature>
<sequence length="109" mass="11797">MKPIARDRPPQPPASMFDDVAHDSDHPWRRWARIGVLSGFVLIVLAGLVGLFDLGGSKQAELGETRVDVDFPMSTRAGMDLRVAVAITSDEPLPDTDALLSVKQQSASD</sequence>
<feature type="region of interest" description="Disordered" evidence="1">
    <location>
        <begin position="1"/>
        <end position="21"/>
    </location>
</feature>
<accession>A0A3Q8WUH1</accession>
<keyword evidence="2" id="KW-0472">Membrane</keyword>
<dbReference type="AlphaFoldDB" id="A0A3Q8WUH1"/>
<evidence type="ECO:0000313" key="4">
    <source>
        <dbReference type="Proteomes" id="UP000270021"/>
    </source>
</evidence>
<protein>
    <submittedName>
        <fullName evidence="3">Uncharacterized protein</fullName>
    </submittedName>
</protein>
<dbReference type="EMBL" id="CP034438">
    <property type="protein sequence ID" value="AZN30613.1"/>
    <property type="molecule type" value="Genomic_DNA"/>
</dbReference>
<keyword evidence="2" id="KW-1133">Transmembrane helix</keyword>
<evidence type="ECO:0000313" key="3">
    <source>
        <dbReference type="EMBL" id="AZN30613.1"/>
    </source>
</evidence>
<dbReference type="Proteomes" id="UP000270021">
    <property type="component" value="Chromosome"/>
</dbReference>
<dbReference type="KEGG" id="fsl:EJO69_10105"/>
<reference evidence="3 4" key="1">
    <citation type="submission" date="2018-12" db="EMBL/GenBank/DDBJ databases">
        <title>Complete genome sequence of Flaviflexus salsibiostraticola KCTC 33148.</title>
        <authorList>
            <person name="Bae J.-W."/>
        </authorList>
    </citation>
    <scope>NUCLEOTIDE SEQUENCE [LARGE SCALE GENOMIC DNA]</scope>
    <source>
        <strain evidence="3 4">KCTC 33148</strain>
    </source>
</reference>